<dbReference type="GO" id="GO:0046872">
    <property type="term" value="F:metal ion binding"/>
    <property type="evidence" value="ECO:0007669"/>
    <property type="project" value="UniProtKB-KW"/>
</dbReference>
<keyword evidence="3" id="KW-0378">Hydrolase</keyword>
<dbReference type="PANTHER" id="PTHR11409">
    <property type="entry name" value="ADENOSINE DEAMINASE"/>
    <property type="match status" value="1"/>
</dbReference>
<sequence>MGNDTDGNLLDALLLNSRRIGHGFALARHPYVMEQMKLRGVCLEVCPISNEVLGLTPRMNGHSIYNLLANDVNPLSRGVCLEVCPISNEVLGLTPRMNGHSIYNLLANDVHCTISSDNGTLFRSTLSHDFYQFMVGRQDTTLFGWKQLIQWSIKHACMEDKQRNKVTAVWEGLWETFLDKVIEQYSDLIGDDL</sequence>
<protein>
    <recommendedName>
        <fullName evidence="4">Adenosine deaminase domain-containing protein</fullName>
    </recommendedName>
</protein>
<dbReference type="GO" id="GO:0004000">
    <property type="term" value="F:adenosine deaminase activity"/>
    <property type="evidence" value="ECO:0007669"/>
    <property type="project" value="TreeGrafter"/>
</dbReference>
<proteinExistence type="predicted"/>
<dbReference type="AlphaFoldDB" id="A0A0G4KQ66"/>
<dbReference type="GO" id="GO:0006154">
    <property type="term" value="P:adenosine catabolic process"/>
    <property type="evidence" value="ECO:0007669"/>
    <property type="project" value="TreeGrafter"/>
</dbReference>
<organism evidence="5 6">
    <name type="scientific">Verticillium longisporum</name>
    <name type="common">Verticillium dahliae var. longisporum</name>
    <dbReference type="NCBI Taxonomy" id="100787"/>
    <lineage>
        <taxon>Eukaryota</taxon>
        <taxon>Fungi</taxon>
        <taxon>Dikarya</taxon>
        <taxon>Ascomycota</taxon>
        <taxon>Pezizomycotina</taxon>
        <taxon>Sordariomycetes</taxon>
        <taxon>Hypocreomycetidae</taxon>
        <taxon>Glomerellales</taxon>
        <taxon>Plectosphaerellaceae</taxon>
        <taxon>Verticillium</taxon>
    </lineage>
</organism>
<evidence type="ECO:0000256" key="3">
    <source>
        <dbReference type="ARBA" id="ARBA00022801"/>
    </source>
</evidence>
<keyword evidence="2" id="KW-0479">Metal-binding</keyword>
<dbReference type="SUPFAM" id="SSF51556">
    <property type="entry name" value="Metallo-dependent hydrolases"/>
    <property type="match status" value="2"/>
</dbReference>
<comment type="cofactor">
    <cofactor evidence="1">
        <name>Zn(2+)</name>
        <dbReference type="ChEBI" id="CHEBI:29105"/>
    </cofactor>
</comment>
<evidence type="ECO:0000259" key="4">
    <source>
        <dbReference type="Pfam" id="PF00962"/>
    </source>
</evidence>
<name>A0A0G4KQ66_VERLO</name>
<dbReference type="EMBL" id="CVQI01002558">
    <property type="protein sequence ID" value="CRK11831.1"/>
    <property type="molecule type" value="Genomic_DNA"/>
</dbReference>
<dbReference type="Pfam" id="PF00962">
    <property type="entry name" value="A_deaminase"/>
    <property type="match status" value="1"/>
</dbReference>
<dbReference type="InterPro" id="IPR001365">
    <property type="entry name" value="A_deaminase_dom"/>
</dbReference>
<feature type="domain" description="Adenosine deaminase" evidence="4">
    <location>
        <begin position="77"/>
        <end position="166"/>
    </location>
</feature>
<dbReference type="PANTHER" id="PTHR11409:SF37">
    <property type="entry name" value="ADENOSINE DEAMINASE DOMAIN-CONTAINING PROTEIN"/>
    <property type="match status" value="1"/>
</dbReference>
<dbReference type="Proteomes" id="UP000045706">
    <property type="component" value="Unassembled WGS sequence"/>
</dbReference>
<dbReference type="InterPro" id="IPR032466">
    <property type="entry name" value="Metal_Hydrolase"/>
</dbReference>
<dbReference type="Gene3D" id="3.20.20.140">
    <property type="entry name" value="Metal-dependent hydrolases"/>
    <property type="match status" value="2"/>
</dbReference>
<accession>A0A0G4KQ66</accession>
<gene>
    <name evidence="5" type="ORF">BN1723_009525</name>
</gene>
<evidence type="ECO:0000313" key="6">
    <source>
        <dbReference type="Proteomes" id="UP000045706"/>
    </source>
</evidence>
<evidence type="ECO:0000313" key="5">
    <source>
        <dbReference type="EMBL" id="CRK11831.1"/>
    </source>
</evidence>
<dbReference type="GO" id="GO:0046103">
    <property type="term" value="P:inosine biosynthetic process"/>
    <property type="evidence" value="ECO:0007669"/>
    <property type="project" value="TreeGrafter"/>
</dbReference>
<evidence type="ECO:0000256" key="2">
    <source>
        <dbReference type="ARBA" id="ARBA00022723"/>
    </source>
</evidence>
<dbReference type="InterPro" id="IPR006330">
    <property type="entry name" value="Ado/ade_deaminase"/>
</dbReference>
<evidence type="ECO:0000256" key="1">
    <source>
        <dbReference type="ARBA" id="ARBA00001947"/>
    </source>
</evidence>
<reference evidence="6" key="1">
    <citation type="submission" date="2015-05" db="EMBL/GenBank/DDBJ databases">
        <authorList>
            <person name="Fogelqvist Johan"/>
        </authorList>
    </citation>
    <scope>NUCLEOTIDE SEQUENCE [LARGE SCALE GENOMIC DNA]</scope>
</reference>